<keyword evidence="1" id="KW-0472">Membrane</keyword>
<dbReference type="EMBL" id="JACHEO010000001">
    <property type="protein sequence ID" value="MBB5346757.1"/>
    <property type="molecule type" value="Genomic_DNA"/>
</dbReference>
<evidence type="ECO:0000259" key="2">
    <source>
        <dbReference type="Pfam" id="PF14341"/>
    </source>
</evidence>
<dbReference type="InterPro" id="IPR025746">
    <property type="entry name" value="PilX_N_dom"/>
</dbReference>
<dbReference type="Proteomes" id="UP000539642">
    <property type="component" value="Unassembled WGS sequence"/>
</dbReference>
<feature type="transmembrane region" description="Helical" evidence="1">
    <location>
        <begin position="12"/>
        <end position="34"/>
    </location>
</feature>
<keyword evidence="4" id="KW-1185">Reference proteome</keyword>
<name>A0A840UK91_9BACT</name>
<evidence type="ECO:0000256" key="1">
    <source>
        <dbReference type="SAM" id="Phobius"/>
    </source>
</evidence>
<dbReference type="AlphaFoldDB" id="A0A840UK91"/>
<comment type="caution">
    <text evidence="3">The sequence shown here is derived from an EMBL/GenBank/DDBJ whole genome shotgun (WGS) entry which is preliminary data.</text>
</comment>
<organism evidence="3 4">
    <name type="scientific">Desulfoprunum benzoelyticum</name>
    <dbReference type="NCBI Taxonomy" id="1506996"/>
    <lineage>
        <taxon>Bacteria</taxon>
        <taxon>Pseudomonadati</taxon>
        <taxon>Thermodesulfobacteriota</taxon>
        <taxon>Desulfobulbia</taxon>
        <taxon>Desulfobulbales</taxon>
        <taxon>Desulfobulbaceae</taxon>
        <taxon>Desulfoprunum</taxon>
    </lineage>
</organism>
<keyword evidence="1" id="KW-0812">Transmembrane</keyword>
<gene>
    <name evidence="3" type="ORF">HNQ81_000464</name>
</gene>
<sequence>MQQLRNISQKEDGYVLVVALLVMAILSLLGIAGMNTSTFEMQVAGNDWNAKRTFYKADGGISRGIELLELNIACAPGFSGDIVEDIHVKSKSLYFNSPFDPYPATSPEIPGESDSVTTGISLFDEPKVKYDAAYPHNIDDFPPDYDVGYLYFGGETKMLEGGALQMAAGYEGKGKSAAQGGVAKIYDIYSQFLGPKNSESIIVVNWRHMIGSEGTCGEY</sequence>
<protein>
    <recommendedName>
        <fullName evidence="2">Type 4 fimbrial biogenesis protein PilX N-terminal domain-containing protein</fullName>
    </recommendedName>
</protein>
<accession>A0A840UK91</accession>
<dbReference type="Pfam" id="PF14341">
    <property type="entry name" value="PilX_N"/>
    <property type="match status" value="1"/>
</dbReference>
<reference evidence="3 4" key="1">
    <citation type="submission" date="2020-08" db="EMBL/GenBank/DDBJ databases">
        <title>Genomic Encyclopedia of Type Strains, Phase IV (KMG-IV): sequencing the most valuable type-strain genomes for metagenomic binning, comparative biology and taxonomic classification.</title>
        <authorList>
            <person name="Goeker M."/>
        </authorList>
    </citation>
    <scope>NUCLEOTIDE SEQUENCE [LARGE SCALE GENOMIC DNA]</scope>
    <source>
        <strain evidence="3 4">DSM 28570</strain>
    </source>
</reference>
<keyword evidence="1" id="KW-1133">Transmembrane helix</keyword>
<dbReference type="RefSeq" id="WP_183347875.1">
    <property type="nucleotide sequence ID" value="NZ_JACHEO010000001.1"/>
</dbReference>
<evidence type="ECO:0000313" key="4">
    <source>
        <dbReference type="Proteomes" id="UP000539642"/>
    </source>
</evidence>
<feature type="domain" description="Type 4 fimbrial biogenesis protein PilX N-terminal" evidence="2">
    <location>
        <begin position="13"/>
        <end position="61"/>
    </location>
</feature>
<evidence type="ECO:0000313" key="3">
    <source>
        <dbReference type="EMBL" id="MBB5346757.1"/>
    </source>
</evidence>
<proteinExistence type="predicted"/>